<dbReference type="SUPFAM" id="SSF53098">
    <property type="entry name" value="Ribonuclease H-like"/>
    <property type="match status" value="1"/>
</dbReference>
<proteinExistence type="predicted"/>
<evidence type="ECO:0000313" key="3">
    <source>
        <dbReference type="Proteomes" id="UP001331515"/>
    </source>
</evidence>
<dbReference type="GO" id="GO:0015074">
    <property type="term" value="P:DNA integration"/>
    <property type="evidence" value="ECO:0007669"/>
    <property type="project" value="InterPro"/>
</dbReference>
<dbReference type="GO" id="GO:0003676">
    <property type="term" value="F:nucleic acid binding"/>
    <property type="evidence" value="ECO:0007669"/>
    <property type="project" value="InterPro"/>
</dbReference>
<dbReference type="InterPro" id="IPR012337">
    <property type="entry name" value="RNaseH-like_sf"/>
</dbReference>
<dbReference type="EMBL" id="JAURVH010001522">
    <property type="protein sequence ID" value="KAK5921824.1"/>
    <property type="molecule type" value="Genomic_DNA"/>
</dbReference>
<keyword evidence="3" id="KW-1185">Reference proteome</keyword>
<evidence type="ECO:0000259" key="1">
    <source>
        <dbReference type="PROSITE" id="PS50994"/>
    </source>
</evidence>
<dbReference type="FunFam" id="3.30.420.10:FF:000063">
    <property type="entry name" value="Retrovirus-related Pol polyprotein from transposon 297-like Protein"/>
    <property type="match status" value="1"/>
</dbReference>
<gene>
    <name evidence="2" type="ORF">CgunFtcFv8_019149</name>
</gene>
<comment type="caution">
    <text evidence="2">The sequence shown here is derived from an EMBL/GenBank/DDBJ whole genome shotgun (WGS) entry which is preliminary data.</text>
</comment>
<dbReference type="PROSITE" id="PS50994">
    <property type="entry name" value="INTEGRASE"/>
    <property type="match status" value="1"/>
</dbReference>
<dbReference type="InterPro" id="IPR001584">
    <property type="entry name" value="Integrase_cat-core"/>
</dbReference>
<dbReference type="InterPro" id="IPR036397">
    <property type="entry name" value="RNaseH_sf"/>
</dbReference>
<dbReference type="Gene3D" id="3.30.420.10">
    <property type="entry name" value="Ribonuclease H-like superfamily/Ribonuclease H"/>
    <property type="match status" value="1"/>
</dbReference>
<dbReference type="PANTHER" id="PTHR37984">
    <property type="entry name" value="PROTEIN CBG26694"/>
    <property type="match status" value="1"/>
</dbReference>
<dbReference type="AlphaFoldDB" id="A0AAN8DGQ9"/>
<dbReference type="Proteomes" id="UP001331515">
    <property type="component" value="Unassembled WGS sequence"/>
</dbReference>
<sequence>MPTTTSAHVILKLRATFARHGIPEQVVSDNGPQFSSDVFRGFACDMDFTHTTSSPHNPQGNGYAERAVQTAKGILRQKDPLLALMVYRSSPHSSTGVSPAELLMGRKIRTTLPTLAKNLQPKWPSRHHIRA</sequence>
<protein>
    <recommendedName>
        <fullName evidence="1">Integrase catalytic domain-containing protein</fullName>
    </recommendedName>
</protein>
<accession>A0AAN8DGQ9</accession>
<organism evidence="2 3">
    <name type="scientific">Champsocephalus gunnari</name>
    <name type="common">Mackerel icefish</name>
    <dbReference type="NCBI Taxonomy" id="52237"/>
    <lineage>
        <taxon>Eukaryota</taxon>
        <taxon>Metazoa</taxon>
        <taxon>Chordata</taxon>
        <taxon>Craniata</taxon>
        <taxon>Vertebrata</taxon>
        <taxon>Euteleostomi</taxon>
        <taxon>Actinopterygii</taxon>
        <taxon>Neopterygii</taxon>
        <taxon>Teleostei</taxon>
        <taxon>Neoteleostei</taxon>
        <taxon>Acanthomorphata</taxon>
        <taxon>Eupercaria</taxon>
        <taxon>Perciformes</taxon>
        <taxon>Notothenioidei</taxon>
        <taxon>Channichthyidae</taxon>
        <taxon>Champsocephalus</taxon>
    </lineage>
</organism>
<dbReference type="InterPro" id="IPR050951">
    <property type="entry name" value="Retrovirus_Pol_polyprotein"/>
</dbReference>
<evidence type="ECO:0000313" key="2">
    <source>
        <dbReference type="EMBL" id="KAK5921824.1"/>
    </source>
</evidence>
<feature type="domain" description="Integrase catalytic" evidence="1">
    <location>
        <begin position="1"/>
        <end position="76"/>
    </location>
</feature>
<name>A0AAN8DGQ9_CHAGU</name>
<reference evidence="2 3" key="1">
    <citation type="journal article" date="2023" name="Mol. Biol. Evol.">
        <title>Genomics of Secondarily Temperate Adaptation in the Only Non-Antarctic Icefish.</title>
        <authorList>
            <person name="Rivera-Colon A.G."/>
            <person name="Rayamajhi N."/>
            <person name="Minhas B.F."/>
            <person name="Madrigal G."/>
            <person name="Bilyk K.T."/>
            <person name="Yoon V."/>
            <person name="Hune M."/>
            <person name="Gregory S."/>
            <person name="Cheng C.H.C."/>
            <person name="Catchen J.M."/>
        </authorList>
    </citation>
    <scope>NUCLEOTIDE SEQUENCE [LARGE SCALE GENOMIC DNA]</scope>
    <source>
        <tissue evidence="2">White muscle</tissue>
    </source>
</reference>
<dbReference type="PANTHER" id="PTHR37984:SF5">
    <property type="entry name" value="PROTEIN NYNRIN-LIKE"/>
    <property type="match status" value="1"/>
</dbReference>